<keyword evidence="7 14" id="KW-0963">Cytoplasm</keyword>
<protein>
    <recommendedName>
        <fullName evidence="6 14">tRNA (guanine-N(1)-)-methyltransferase</fullName>
        <ecNumber evidence="5 14">2.1.1.228</ecNumber>
    </recommendedName>
</protein>
<evidence type="ECO:0000256" key="4">
    <source>
        <dbReference type="ARBA" id="ARBA00011738"/>
    </source>
</evidence>
<dbReference type="NCBIfam" id="NF000648">
    <property type="entry name" value="PRK00026.1"/>
    <property type="match status" value="1"/>
</dbReference>
<dbReference type="InterPro" id="IPR029028">
    <property type="entry name" value="Alpha/beta_knot_MTases"/>
</dbReference>
<name>A0A938B1I5_UNCTE</name>
<keyword evidence="8 14" id="KW-0489">Methyltransferase</keyword>
<dbReference type="Gene3D" id="1.10.1270.20">
    <property type="entry name" value="tRNA(m1g37)methyltransferase, domain 2"/>
    <property type="match status" value="1"/>
</dbReference>
<feature type="binding site" evidence="13">
    <location>
        <position position="78"/>
    </location>
    <ligand>
        <name>S-adenosyl-L-methionine</name>
        <dbReference type="ChEBI" id="CHEBI:59789"/>
    </ligand>
</feature>
<dbReference type="AlphaFoldDB" id="A0A938B1I5"/>
<comment type="subcellular location">
    <subcellularLocation>
        <location evidence="2 14">Cytoplasm</location>
    </subcellularLocation>
</comment>
<feature type="binding site" evidence="13">
    <location>
        <begin position="97"/>
        <end position="102"/>
    </location>
    <ligand>
        <name>S-adenosyl-L-methionine</name>
        <dbReference type="ChEBI" id="CHEBI:59789"/>
    </ligand>
</feature>
<organism evidence="16 17">
    <name type="scientific">Tectimicrobiota bacterium</name>
    <dbReference type="NCBI Taxonomy" id="2528274"/>
    <lineage>
        <taxon>Bacteria</taxon>
        <taxon>Pseudomonadati</taxon>
        <taxon>Nitrospinota/Tectimicrobiota group</taxon>
        <taxon>Candidatus Tectimicrobiota</taxon>
    </lineage>
</organism>
<dbReference type="EMBL" id="VGLS01000098">
    <property type="protein sequence ID" value="MBM3223126.1"/>
    <property type="molecule type" value="Genomic_DNA"/>
</dbReference>
<dbReference type="Pfam" id="PF01746">
    <property type="entry name" value="tRNA_m1G_MT"/>
    <property type="match status" value="1"/>
</dbReference>
<evidence type="ECO:0000259" key="15">
    <source>
        <dbReference type="Pfam" id="PF01746"/>
    </source>
</evidence>
<accession>A0A938B1I5</accession>
<dbReference type="GO" id="GO:0005829">
    <property type="term" value="C:cytosol"/>
    <property type="evidence" value="ECO:0007669"/>
    <property type="project" value="TreeGrafter"/>
</dbReference>
<dbReference type="PANTHER" id="PTHR46417:SF1">
    <property type="entry name" value="TRNA (GUANINE-N(1)-)-METHYLTRANSFERASE"/>
    <property type="match status" value="1"/>
</dbReference>
<evidence type="ECO:0000256" key="7">
    <source>
        <dbReference type="ARBA" id="ARBA00022490"/>
    </source>
</evidence>
<evidence type="ECO:0000256" key="6">
    <source>
        <dbReference type="ARBA" id="ARBA00014679"/>
    </source>
</evidence>
<dbReference type="Proteomes" id="UP000712673">
    <property type="component" value="Unassembled WGS sequence"/>
</dbReference>
<dbReference type="EC" id="2.1.1.228" evidence="5 14"/>
<evidence type="ECO:0000256" key="9">
    <source>
        <dbReference type="ARBA" id="ARBA00022679"/>
    </source>
</evidence>
<keyword evidence="9 14" id="KW-0808">Transferase</keyword>
<evidence type="ECO:0000256" key="14">
    <source>
        <dbReference type="RuleBase" id="RU003464"/>
    </source>
</evidence>
<proteinExistence type="inferred from homology"/>
<dbReference type="FunFam" id="1.10.1270.20:FF:000001">
    <property type="entry name" value="tRNA (guanine-N(1)-)-methyltransferase"/>
    <property type="match status" value="1"/>
</dbReference>
<dbReference type="CDD" id="cd18080">
    <property type="entry name" value="TrmD-like"/>
    <property type="match status" value="1"/>
</dbReference>
<sequence>GHNLRDFTQDRHHVTDDAPYGGGVGMIMKPEPIVRGIREIQDRFGPAHVLLLSPQGAVLTQERAKDLACQERLLLICGRYGGVDARVQAYTHAEVSIGDYVLTGGELPAMVLVDVVSRLLPGVLGAAASVEEDSLFHGLLQGPQYTRPVEFEGVRVPAMLLSGNHAAIAKWRRQQALWTTLQRRPELLQTARLTDQDQAMLRALQRPGATPHAE</sequence>
<evidence type="ECO:0000256" key="2">
    <source>
        <dbReference type="ARBA" id="ARBA00004496"/>
    </source>
</evidence>
<keyword evidence="11 14" id="KW-0819">tRNA processing</keyword>
<dbReference type="Gene3D" id="3.40.1280.10">
    <property type="match status" value="1"/>
</dbReference>
<dbReference type="PANTHER" id="PTHR46417">
    <property type="entry name" value="TRNA (GUANINE-N(1)-)-METHYLTRANSFERASE"/>
    <property type="match status" value="1"/>
</dbReference>
<evidence type="ECO:0000256" key="3">
    <source>
        <dbReference type="ARBA" id="ARBA00007630"/>
    </source>
</evidence>
<dbReference type="HAMAP" id="MF_00605">
    <property type="entry name" value="TrmD"/>
    <property type="match status" value="1"/>
</dbReference>
<keyword evidence="10 13" id="KW-0949">S-adenosyl-L-methionine</keyword>
<evidence type="ECO:0000256" key="8">
    <source>
        <dbReference type="ARBA" id="ARBA00022603"/>
    </source>
</evidence>
<feature type="non-terminal residue" evidence="16">
    <location>
        <position position="1"/>
    </location>
</feature>
<evidence type="ECO:0000256" key="10">
    <source>
        <dbReference type="ARBA" id="ARBA00022691"/>
    </source>
</evidence>
<evidence type="ECO:0000313" key="16">
    <source>
        <dbReference type="EMBL" id="MBM3223126.1"/>
    </source>
</evidence>
<dbReference type="NCBIfam" id="TIGR00088">
    <property type="entry name" value="trmD"/>
    <property type="match status" value="1"/>
</dbReference>
<evidence type="ECO:0000256" key="12">
    <source>
        <dbReference type="ARBA" id="ARBA00047783"/>
    </source>
</evidence>
<dbReference type="InterPro" id="IPR016009">
    <property type="entry name" value="tRNA_MeTrfase_TRMD/TRM10"/>
</dbReference>
<evidence type="ECO:0000256" key="1">
    <source>
        <dbReference type="ARBA" id="ARBA00002634"/>
    </source>
</evidence>
<comment type="similarity">
    <text evidence="3 14">Belongs to the RNA methyltransferase TrmD family.</text>
</comment>
<dbReference type="InterPro" id="IPR023148">
    <property type="entry name" value="tRNA_m1G_MeTrfase_C_sf"/>
</dbReference>
<dbReference type="SUPFAM" id="SSF75217">
    <property type="entry name" value="alpha/beta knot"/>
    <property type="match status" value="1"/>
</dbReference>
<evidence type="ECO:0000256" key="5">
    <source>
        <dbReference type="ARBA" id="ARBA00012807"/>
    </source>
</evidence>
<comment type="catalytic activity">
    <reaction evidence="12 14">
        <text>guanosine(37) in tRNA + S-adenosyl-L-methionine = N(1)-methylguanosine(37) in tRNA + S-adenosyl-L-homocysteine + H(+)</text>
        <dbReference type="Rhea" id="RHEA:36899"/>
        <dbReference type="Rhea" id="RHEA-COMP:10145"/>
        <dbReference type="Rhea" id="RHEA-COMP:10147"/>
        <dbReference type="ChEBI" id="CHEBI:15378"/>
        <dbReference type="ChEBI" id="CHEBI:57856"/>
        <dbReference type="ChEBI" id="CHEBI:59789"/>
        <dbReference type="ChEBI" id="CHEBI:73542"/>
        <dbReference type="ChEBI" id="CHEBI:74269"/>
        <dbReference type="EC" id="2.1.1.228"/>
    </reaction>
</comment>
<dbReference type="PIRSF" id="PIRSF000386">
    <property type="entry name" value="tRNA_mtase"/>
    <property type="match status" value="1"/>
</dbReference>
<gene>
    <name evidence="16" type="primary">trmD</name>
    <name evidence="16" type="ORF">FJZ47_04890</name>
</gene>
<dbReference type="GO" id="GO:0002939">
    <property type="term" value="P:tRNA N1-guanine methylation"/>
    <property type="evidence" value="ECO:0007669"/>
    <property type="project" value="TreeGrafter"/>
</dbReference>
<evidence type="ECO:0000256" key="13">
    <source>
        <dbReference type="PIRSR" id="PIRSR000386-1"/>
    </source>
</evidence>
<comment type="subunit">
    <text evidence="4 14">Homodimer.</text>
</comment>
<evidence type="ECO:0000313" key="17">
    <source>
        <dbReference type="Proteomes" id="UP000712673"/>
    </source>
</evidence>
<dbReference type="InterPro" id="IPR029026">
    <property type="entry name" value="tRNA_m1G_MTases_N"/>
</dbReference>
<reference evidence="16" key="1">
    <citation type="submission" date="2019-03" db="EMBL/GenBank/DDBJ databases">
        <title>Lake Tanganyika Metagenome-Assembled Genomes (MAGs).</title>
        <authorList>
            <person name="Tran P."/>
        </authorList>
    </citation>
    <scope>NUCLEOTIDE SEQUENCE</scope>
    <source>
        <strain evidence="16">K_DeepCast_65m_m2_066</strain>
    </source>
</reference>
<comment type="function">
    <text evidence="1 14">Specifically methylates guanosine-37 in various tRNAs.</text>
</comment>
<evidence type="ECO:0000256" key="11">
    <source>
        <dbReference type="ARBA" id="ARBA00022694"/>
    </source>
</evidence>
<dbReference type="InterPro" id="IPR002649">
    <property type="entry name" value="tRNA_m1G_MeTrfase_TrmD"/>
</dbReference>
<comment type="caution">
    <text evidence="16">The sequence shown here is derived from an EMBL/GenBank/DDBJ whole genome shotgun (WGS) entry which is preliminary data.</text>
</comment>
<dbReference type="GO" id="GO:0052906">
    <property type="term" value="F:tRNA (guanine(37)-N1)-methyltransferase activity"/>
    <property type="evidence" value="ECO:0007669"/>
    <property type="project" value="UniProtKB-EC"/>
</dbReference>
<feature type="domain" description="tRNA methyltransferase TRMD/TRM10-type" evidence="15">
    <location>
        <begin position="2"/>
        <end position="189"/>
    </location>
</feature>